<dbReference type="InterPro" id="IPR014544">
    <property type="entry name" value="UCP028408"/>
</dbReference>
<dbReference type="Pfam" id="PF09983">
    <property type="entry name" value="JetD_C"/>
    <property type="match status" value="1"/>
</dbReference>
<dbReference type="InterPro" id="IPR024534">
    <property type="entry name" value="JetD_C"/>
</dbReference>
<dbReference type="RefSeq" id="WP_145196980.1">
    <property type="nucleotide sequence ID" value="NZ_CP036267.1"/>
</dbReference>
<proteinExistence type="predicted"/>
<gene>
    <name evidence="3" type="ORF">Mal48_12390</name>
</gene>
<dbReference type="AlphaFoldDB" id="A0A517QK31"/>
<evidence type="ECO:0000313" key="3">
    <source>
        <dbReference type="EMBL" id="QDT32000.1"/>
    </source>
</evidence>
<dbReference type="OrthoDB" id="322908at2"/>
<name>A0A517QK31_9PLAN</name>
<dbReference type="Pfam" id="PF11795">
    <property type="entry name" value="DUF3322"/>
    <property type="match status" value="1"/>
</dbReference>
<accession>A0A517QK31</accession>
<evidence type="ECO:0000313" key="4">
    <source>
        <dbReference type="Proteomes" id="UP000315724"/>
    </source>
</evidence>
<evidence type="ECO:0008006" key="5">
    <source>
        <dbReference type="Google" id="ProtNLM"/>
    </source>
</evidence>
<evidence type="ECO:0000259" key="1">
    <source>
        <dbReference type="Pfam" id="PF09983"/>
    </source>
</evidence>
<organism evidence="3 4">
    <name type="scientific">Thalassoglobus polymorphus</name>
    <dbReference type="NCBI Taxonomy" id="2527994"/>
    <lineage>
        <taxon>Bacteria</taxon>
        <taxon>Pseudomonadati</taxon>
        <taxon>Planctomycetota</taxon>
        <taxon>Planctomycetia</taxon>
        <taxon>Planctomycetales</taxon>
        <taxon>Planctomycetaceae</taxon>
        <taxon>Thalassoglobus</taxon>
    </lineage>
</organism>
<sequence>MIQPDDIRQKANNLYSKFQLAWLDGEDFFPYRIPANRTLPDDPAAAIHAVQLLKRESKAEKGFGYSIEWQERNSRRHGKNLVPEKIFFTTQADFLRFIRKEDEFEKFTSAVKIVRQRYPELEGWIRSYKKMLTDSAGDVEGLILVADYLLANPRPGLFARELPLSIDTKFIERNQRILREWLDLLLPSTAIRADEQHFARRYGLQYDQPRLQIRFLDGNIQKAFGSPWSDCSIPLELLAKQNVDSVNVVVVENKTCLMTLPDLPNTLAMGGIGNAVTDFRLIPWLHRCTIWYWGDIDVDGLSILSRFRVHFPSVNSLLMDIETLFRHREQIGQSVEPKKELSPPVNLTGSERTAFDICNTESLRIEQEQIPSEDVKSVLKQLFPTG</sequence>
<feature type="domain" description="Wadjet protein JetD C-terminal" evidence="1">
    <location>
        <begin position="203"/>
        <end position="378"/>
    </location>
</feature>
<dbReference type="EMBL" id="CP036267">
    <property type="protein sequence ID" value="QDT32000.1"/>
    <property type="molecule type" value="Genomic_DNA"/>
</dbReference>
<feature type="domain" description="DUF3322" evidence="2">
    <location>
        <begin position="4"/>
        <end position="183"/>
    </location>
</feature>
<protein>
    <recommendedName>
        <fullName evidence="5">Wadjet protein JetD C-terminal domain-containing protein</fullName>
    </recommendedName>
</protein>
<dbReference type="KEGG" id="tpol:Mal48_12390"/>
<dbReference type="Proteomes" id="UP000315724">
    <property type="component" value="Chromosome"/>
</dbReference>
<dbReference type="InterPro" id="IPR024537">
    <property type="entry name" value="DUF3322"/>
</dbReference>
<keyword evidence="4" id="KW-1185">Reference proteome</keyword>
<reference evidence="3 4" key="1">
    <citation type="submission" date="2019-02" db="EMBL/GenBank/DDBJ databases">
        <title>Deep-cultivation of Planctomycetes and their phenomic and genomic characterization uncovers novel biology.</title>
        <authorList>
            <person name="Wiegand S."/>
            <person name="Jogler M."/>
            <person name="Boedeker C."/>
            <person name="Pinto D."/>
            <person name="Vollmers J."/>
            <person name="Rivas-Marin E."/>
            <person name="Kohn T."/>
            <person name="Peeters S.H."/>
            <person name="Heuer A."/>
            <person name="Rast P."/>
            <person name="Oberbeckmann S."/>
            <person name="Bunk B."/>
            <person name="Jeske O."/>
            <person name="Meyerdierks A."/>
            <person name="Storesund J.E."/>
            <person name="Kallscheuer N."/>
            <person name="Luecker S."/>
            <person name="Lage O.M."/>
            <person name="Pohl T."/>
            <person name="Merkel B.J."/>
            <person name="Hornburger P."/>
            <person name="Mueller R.-W."/>
            <person name="Bruemmer F."/>
            <person name="Labrenz M."/>
            <person name="Spormann A.M."/>
            <person name="Op den Camp H."/>
            <person name="Overmann J."/>
            <person name="Amann R."/>
            <person name="Jetten M.S.M."/>
            <person name="Mascher T."/>
            <person name="Medema M.H."/>
            <person name="Devos D.P."/>
            <person name="Kaster A.-K."/>
            <person name="Ovreas L."/>
            <person name="Rohde M."/>
            <person name="Galperin M.Y."/>
            <person name="Jogler C."/>
        </authorList>
    </citation>
    <scope>NUCLEOTIDE SEQUENCE [LARGE SCALE GENOMIC DNA]</scope>
    <source>
        <strain evidence="3 4">Mal48</strain>
    </source>
</reference>
<dbReference type="PIRSF" id="PIRSF028408">
    <property type="entry name" value="UCP028408"/>
    <property type="match status" value="1"/>
</dbReference>
<evidence type="ECO:0000259" key="2">
    <source>
        <dbReference type="Pfam" id="PF11795"/>
    </source>
</evidence>